<feature type="binding site" evidence="6">
    <location>
        <position position="374"/>
    </location>
    <ligand>
        <name>Zn(2+)</name>
        <dbReference type="ChEBI" id="CHEBI:29105"/>
    </ligand>
</feature>
<feature type="binding site" evidence="6">
    <location>
        <position position="552"/>
    </location>
    <ligand>
        <name>Zn(2+)</name>
        <dbReference type="ChEBI" id="CHEBI:29105"/>
    </ligand>
</feature>
<evidence type="ECO:0000256" key="5">
    <source>
        <dbReference type="ARBA" id="ARBA00023136"/>
    </source>
</evidence>
<dbReference type="EMBL" id="CP036347">
    <property type="protein sequence ID" value="QDU02172.1"/>
    <property type="molecule type" value="Genomic_DNA"/>
</dbReference>
<keyword evidence="2 6" id="KW-1003">Cell membrane</keyword>
<evidence type="ECO:0000256" key="1">
    <source>
        <dbReference type="ARBA" id="ARBA00022448"/>
    </source>
</evidence>
<dbReference type="GO" id="GO:0008270">
    <property type="term" value="F:zinc ion binding"/>
    <property type="evidence" value="ECO:0007669"/>
    <property type="project" value="UniProtKB-UniRule"/>
</dbReference>
<dbReference type="HAMAP" id="MF_01871">
    <property type="entry name" value="DabA"/>
    <property type="match status" value="1"/>
</dbReference>
<dbReference type="RefSeq" id="WP_145038739.1">
    <property type="nucleotide sequence ID" value="NZ_CP036347.1"/>
</dbReference>
<evidence type="ECO:0000256" key="2">
    <source>
        <dbReference type="ARBA" id="ARBA00022475"/>
    </source>
</evidence>
<dbReference type="InterPro" id="IPR018752">
    <property type="entry name" value="DabA"/>
</dbReference>
<feature type="binding site" evidence="6">
    <location>
        <position position="567"/>
    </location>
    <ligand>
        <name>Zn(2+)</name>
        <dbReference type="ChEBI" id="CHEBI:29105"/>
    </ligand>
</feature>
<comment type="subunit">
    <text evidence="6">Forms a complex with DabB.</text>
</comment>
<reference evidence="8 9" key="1">
    <citation type="submission" date="2019-02" db="EMBL/GenBank/DDBJ databases">
        <title>Deep-cultivation of Planctomycetes and their phenomic and genomic characterization uncovers novel biology.</title>
        <authorList>
            <person name="Wiegand S."/>
            <person name="Jogler M."/>
            <person name="Boedeker C."/>
            <person name="Pinto D."/>
            <person name="Vollmers J."/>
            <person name="Rivas-Marin E."/>
            <person name="Kohn T."/>
            <person name="Peeters S.H."/>
            <person name="Heuer A."/>
            <person name="Rast P."/>
            <person name="Oberbeckmann S."/>
            <person name="Bunk B."/>
            <person name="Jeske O."/>
            <person name="Meyerdierks A."/>
            <person name="Storesund J.E."/>
            <person name="Kallscheuer N."/>
            <person name="Luecker S."/>
            <person name="Lage O.M."/>
            <person name="Pohl T."/>
            <person name="Merkel B.J."/>
            <person name="Hornburger P."/>
            <person name="Mueller R.-W."/>
            <person name="Bruemmer F."/>
            <person name="Labrenz M."/>
            <person name="Spormann A.M."/>
            <person name="Op den Camp H."/>
            <person name="Overmann J."/>
            <person name="Amann R."/>
            <person name="Jetten M.S.M."/>
            <person name="Mascher T."/>
            <person name="Medema M.H."/>
            <person name="Devos D.P."/>
            <person name="Kaster A.-K."/>
            <person name="Ovreas L."/>
            <person name="Rohde M."/>
            <person name="Galperin M.Y."/>
            <person name="Jogler C."/>
        </authorList>
    </citation>
    <scope>NUCLEOTIDE SEQUENCE [LARGE SCALE GENOMIC DNA]</scope>
    <source>
        <strain evidence="8 9">V6</strain>
    </source>
</reference>
<comment type="cofactor">
    <cofactor evidence="6">
        <name>Zn(2+)</name>
        <dbReference type="ChEBI" id="CHEBI:29105"/>
    </cofactor>
</comment>
<proteinExistence type="inferred from homology"/>
<evidence type="ECO:0000313" key="8">
    <source>
        <dbReference type="EMBL" id="QDU02172.1"/>
    </source>
</evidence>
<comment type="subcellular location">
    <subcellularLocation>
        <location evidence="6">Cell membrane</location>
        <topology evidence="6">Peripheral membrane protein</topology>
    </subcellularLocation>
</comment>
<dbReference type="PANTHER" id="PTHR38344:SF1">
    <property type="entry name" value="INORGANIC CARBON TRANSPORTER SUBUNIT DABA-RELATED"/>
    <property type="match status" value="1"/>
</dbReference>
<protein>
    <recommendedName>
        <fullName evidence="6">Probable inorganic carbon transporter subunit DabA</fullName>
    </recommendedName>
</protein>
<dbReference type="GO" id="GO:0005886">
    <property type="term" value="C:plasma membrane"/>
    <property type="evidence" value="ECO:0007669"/>
    <property type="project" value="UniProtKB-SubCell"/>
</dbReference>
<evidence type="ECO:0000256" key="7">
    <source>
        <dbReference type="SAM" id="MobiDB-lite"/>
    </source>
</evidence>
<dbReference type="PANTHER" id="PTHR38344">
    <property type="entry name" value="UPF0753 PROTEIN AQ_863"/>
    <property type="match status" value="1"/>
</dbReference>
<evidence type="ECO:0000256" key="4">
    <source>
        <dbReference type="ARBA" id="ARBA00022833"/>
    </source>
</evidence>
<organism evidence="8 9">
    <name type="scientific">Gimesia chilikensis</name>
    <dbReference type="NCBI Taxonomy" id="2605989"/>
    <lineage>
        <taxon>Bacteria</taxon>
        <taxon>Pseudomonadati</taxon>
        <taxon>Planctomycetota</taxon>
        <taxon>Planctomycetia</taxon>
        <taxon>Planctomycetales</taxon>
        <taxon>Planctomycetaceae</taxon>
        <taxon>Gimesia</taxon>
    </lineage>
</organism>
<evidence type="ECO:0000256" key="6">
    <source>
        <dbReference type="HAMAP-Rule" id="MF_01871"/>
    </source>
</evidence>
<gene>
    <name evidence="6" type="primary">dabA</name>
    <name evidence="8" type="ORF">V6x_18730</name>
</gene>
<keyword evidence="4 6" id="KW-0862">Zinc</keyword>
<keyword evidence="5 6" id="KW-0472">Membrane</keyword>
<dbReference type="Proteomes" id="UP000320722">
    <property type="component" value="Chromosome"/>
</dbReference>
<evidence type="ECO:0000256" key="3">
    <source>
        <dbReference type="ARBA" id="ARBA00022723"/>
    </source>
</evidence>
<comment type="function">
    <text evidence="6">Part of an energy-coupled inorganic carbon pump.</text>
</comment>
<sequence>MSQIQSAVINKQPLEVWRGLSSRQLPERELLQEALQSVHQCISPVWPLKDYVAVNPYHGITDRSFLNVRKYLRIFSDSETLMPLQHYAAAFRAGQFELSDIEAALAELQSENLVAEPLPSSAQLVACLGTEETGSAKQDTTDKTPRKRQMRAFSEILDAQTGGDWKQTIGDELSKFCAQHYDQGEAAWKSPWQHLSLFDAWRNAAQHDRSMEILGVDGFRQLVQQLPDSAETTLAVMLEKLNVPRALWETYLLCQACQTPGWSAWAKYQFEQGGSSKELVSSDLTGLLAIRLVYEAALSEAKSFEVDWSKLAGATPVRFKVPFDSEEQVIERYILLRASEIAYRNKLLNNLRDNIPNDSQTTERKLAQMVFCIDVRSERMRRQLEQTSAEIETLGFAGFFGIPMEFIRWGDQGGDNQLPVLLQPQFQVTEELPKKDQGQQELLLEQQGGNRSFRKLWKRFQQSAVGSFPFVETMGLFYGLLLGKRAWGTRVSAGVETKPTYSQQRKPEPRPSLNGLDAQGITVEKLTEMAETILKNMSLTSGFARLVVFCGHESQTVNNPLQAGLDCGACGGHSGAPNARVAAEIMNLAAVRRGLKRKGIDIPDETLFIAGVHNTTTDQINFFEPDQLSASHREQLSSLQQLTLQATHMTRAERLTTLNSSAVSELLQRAGDWSEVRPEWGLTNNAALVVGPRELTRAVDLDGRTFLHNYDPDQDPEGTVLENIMTAPMIVAHWINMQYYASTVDQRHCGSGNKTVHNVTGGFGILSGNGGDLMTGLPWQSLHDGQNLQHQPQRLQVVINAPRQAIENVIARHTLVANLLQGSWLYLIACEAGEFYQYRTGNQWKQLDCAD</sequence>
<name>A0A517WA93_9PLAN</name>
<keyword evidence="1 6" id="KW-0813">Transport</keyword>
<feature type="region of interest" description="Disordered" evidence="7">
    <location>
        <begin position="494"/>
        <end position="516"/>
    </location>
</feature>
<dbReference type="Pfam" id="PF10070">
    <property type="entry name" value="DabA"/>
    <property type="match status" value="1"/>
</dbReference>
<comment type="similarity">
    <text evidence="6">Belongs to the inorganic carbon transporter (TC 9.A.2) DabA family.</text>
</comment>
<evidence type="ECO:0000313" key="9">
    <source>
        <dbReference type="Proteomes" id="UP000320722"/>
    </source>
</evidence>
<keyword evidence="3 6" id="KW-0479">Metal-binding</keyword>
<feature type="binding site" evidence="6">
    <location>
        <position position="372"/>
    </location>
    <ligand>
        <name>Zn(2+)</name>
        <dbReference type="ChEBI" id="CHEBI:29105"/>
    </ligand>
</feature>
<accession>A0A517WA93</accession>
<dbReference type="AlphaFoldDB" id="A0A517WA93"/>